<comment type="caution">
    <text evidence="3">Lacks conserved residue(s) required for the propagation of feature annotation.</text>
</comment>
<dbReference type="EMBL" id="CAMAPF010001023">
    <property type="protein sequence ID" value="CAH9140173.1"/>
    <property type="molecule type" value="Genomic_DNA"/>
</dbReference>
<dbReference type="Pfam" id="PF03514">
    <property type="entry name" value="GRAS"/>
    <property type="match status" value="1"/>
</dbReference>
<proteinExistence type="inferred from homology"/>
<reference evidence="5" key="1">
    <citation type="submission" date="2022-07" db="EMBL/GenBank/DDBJ databases">
        <authorList>
            <person name="Macas J."/>
            <person name="Novak P."/>
            <person name="Neumann P."/>
        </authorList>
    </citation>
    <scope>NUCLEOTIDE SEQUENCE</scope>
</reference>
<comment type="caution">
    <text evidence="5">The sequence shown here is derived from an EMBL/GenBank/DDBJ whole genome shotgun (WGS) entry which is preliminary data.</text>
</comment>
<feature type="region of interest" description="Disordered" evidence="4">
    <location>
        <begin position="199"/>
        <end position="244"/>
    </location>
</feature>
<feature type="region of interest" description="SAW" evidence="3">
    <location>
        <begin position="597"/>
        <end position="672"/>
    </location>
</feature>
<dbReference type="InterPro" id="IPR005202">
    <property type="entry name" value="TF_GRAS"/>
</dbReference>
<keyword evidence="1" id="KW-0805">Transcription regulation</keyword>
<sequence length="676" mass="75979">MSVGNIYAPKVASQFPGNKGTTTNYLFTCNLTSYLFLCSHSKQTVMDHQLRWSPAYSIKRFGLVEESDGAFPTDSGHVINYINQMLLGEDVDENNVSLFCDPTSLRAAENYFHEALGENPSFDSNVGRPEDILAVTSSSNVESSVTDDSVYSFGSANSVPSIFFDDEIASILKSPRGVEEARRFIPAINPMVINFDDQYSSHPETEDLTSGSTMSRVGKHYRPGESGLDKEVEEDERRRKQSAAYKEEVELSEVFDKVLLLCADENDDSPYGTRKQQQKGRKGGKRHSNKKGCEVINVDLQVLLINCAKSIAAADYGAAVEQLKKIRQYSSPVGNENQRVAHTFANALEARLAGTTAQVYPSSSYRNTIVVSELLKSHLSSSMPFLRIYIFFANEMIYEAASKGTSLHVIDFGILHGIQWPTLIRDLSRRPGGPPKLRITGIELPQPGFRPSQMVVETGCRLAKYCERFGVPFEYNALTAKNWEAIKVDDLKLVMGEVVAVNCIDRLKRLLDETVCGPDCPRDAVLNLIREVNPHIFVHASLSASHNSPFFVNRFKSALIYYSALFDIFEAVFPRHDSKRMHFEQEFFGLEIANIVACEGMERLERPETYKQWQSRTLRAGFKPVPVNPEIVKKLREKMSEAYHKDFMLAEDGHWILQGWKGRILSGSAAWVTHKR</sequence>
<feature type="compositionally biased region" description="Basic and acidic residues" evidence="4">
    <location>
        <begin position="227"/>
        <end position="238"/>
    </location>
</feature>
<feature type="short sequence motif" description="LXXLL motif" evidence="3">
    <location>
        <begin position="507"/>
        <end position="511"/>
    </location>
</feature>
<dbReference type="AlphaFoldDB" id="A0AAV0FXB3"/>
<feature type="region of interest" description="VHIID" evidence="3">
    <location>
        <begin position="376"/>
        <end position="441"/>
    </location>
</feature>
<dbReference type="PANTHER" id="PTHR31636">
    <property type="entry name" value="OSJNBA0084A10.13 PROTEIN-RELATED"/>
    <property type="match status" value="1"/>
</dbReference>
<accession>A0AAV0FXB3</accession>
<gene>
    <name evidence="5" type="ORF">CEPIT_LOCUS38141</name>
</gene>
<evidence type="ECO:0000256" key="1">
    <source>
        <dbReference type="ARBA" id="ARBA00023015"/>
    </source>
</evidence>
<keyword evidence="2" id="KW-0804">Transcription</keyword>
<evidence type="ECO:0000313" key="5">
    <source>
        <dbReference type="EMBL" id="CAH9140173.1"/>
    </source>
</evidence>
<evidence type="ECO:0008006" key="7">
    <source>
        <dbReference type="Google" id="ProtNLM"/>
    </source>
</evidence>
<keyword evidence="6" id="KW-1185">Reference proteome</keyword>
<feature type="compositionally biased region" description="Polar residues" evidence="4">
    <location>
        <begin position="199"/>
        <end position="215"/>
    </location>
</feature>
<feature type="region of interest" description="Leucine repeat II (LRII)" evidence="3">
    <location>
        <begin position="457"/>
        <end position="489"/>
    </location>
</feature>
<dbReference type="PROSITE" id="PS50985">
    <property type="entry name" value="GRAS"/>
    <property type="match status" value="1"/>
</dbReference>
<feature type="compositionally biased region" description="Basic residues" evidence="4">
    <location>
        <begin position="276"/>
        <end position="289"/>
    </location>
</feature>
<evidence type="ECO:0000256" key="2">
    <source>
        <dbReference type="ARBA" id="ARBA00023163"/>
    </source>
</evidence>
<protein>
    <recommendedName>
        <fullName evidence="7">Scarecrow-like protein 30</fullName>
    </recommendedName>
</protein>
<evidence type="ECO:0000313" key="6">
    <source>
        <dbReference type="Proteomes" id="UP001152523"/>
    </source>
</evidence>
<organism evidence="5 6">
    <name type="scientific">Cuscuta epithymum</name>
    <dbReference type="NCBI Taxonomy" id="186058"/>
    <lineage>
        <taxon>Eukaryota</taxon>
        <taxon>Viridiplantae</taxon>
        <taxon>Streptophyta</taxon>
        <taxon>Embryophyta</taxon>
        <taxon>Tracheophyta</taxon>
        <taxon>Spermatophyta</taxon>
        <taxon>Magnoliopsida</taxon>
        <taxon>eudicotyledons</taxon>
        <taxon>Gunneridae</taxon>
        <taxon>Pentapetalae</taxon>
        <taxon>asterids</taxon>
        <taxon>lamiids</taxon>
        <taxon>Solanales</taxon>
        <taxon>Convolvulaceae</taxon>
        <taxon>Cuscuteae</taxon>
        <taxon>Cuscuta</taxon>
        <taxon>Cuscuta subgen. Cuscuta</taxon>
    </lineage>
</organism>
<evidence type="ECO:0000256" key="4">
    <source>
        <dbReference type="SAM" id="MobiDB-lite"/>
    </source>
</evidence>
<comment type="similarity">
    <text evidence="3">Belongs to the GRAS family.</text>
</comment>
<feature type="region of interest" description="Disordered" evidence="4">
    <location>
        <begin position="269"/>
        <end position="289"/>
    </location>
</feature>
<name>A0AAV0FXB3_9ASTE</name>
<feature type="short sequence motif" description="VHIID" evidence="3">
    <location>
        <begin position="407"/>
        <end position="411"/>
    </location>
</feature>
<dbReference type="Proteomes" id="UP001152523">
    <property type="component" value="Unassembled WGS sequence"/>
</dbReference>
<evidence type="ECO:0000256" key="3">
    <source>
        <dbReference type="PROSITE-ProRule" id="PRU01191"/>
    </source>
</evidence>